<reference evidence="1 2" key="1">
    <citation type="journal article" date="2024" name="Dis. Aquat. Organ.">
        <title>Francisella sciaenopsi sp. nov. isolated from diseased red drum Sciaenops ocellatus in Florida, USA.</title>
        <authorList>
            <person name="Kawahara M."/>
            <person name="Cody T.T."/>
            <person name="Yanong R.P.E."/>
            <person name="Henderson E."/>
            <person name="Yazdi Z."/>
            <person name="Soto E."/>
        </authorList>
    </citation>
    <scope>NUCLEOTIDE SEQUENCE [LARGE SCALE GENOMIC DNA]</scope>
    <source>
        <strain evidence="1 2">R22-20-7</strain>
    </source>
</reference>
<proteinExistence type="predicted"/>
<dbReference type="Gene3D" id="1.10.238.160">
    <property type="match status" value="1"/>
</dbReference>
<dbReference type="InterPro" id="IPR009061">
    <property type="entry name" value="DNA-bd_dom_put_sf"/>
</dbReference>
<dbReference type="PANTHER" id="PTHR36154">
    <property type="entry name" value="DNA-BINDING TRANSCRIPTIONAL ACTIVATOR ALPA"/>
    <property type="match status" value="1"/>
</dbReference>
<organism evidence="1 2">
    <name type="scientific">Francisella sciaenopsi</name>
    <dbReference type="NCBI Taxonomy" id="3055034"/>
    <lineage>
        <taxon>Bacteria</taxon>
        <taxon>Pseudomonadati</taxon>
        <taxon>Pseudomonadota</taxon>
        <taxon>Gammaproteobacteria</taxon>
        <taxon>Thiotrichales</taxon>
        <taxon>Francisellaceae</taxon>
        <taxon>Francisella</taxon>
    </lineage>
</organism>
<dbReference type="Proteomes" id="UP001628164">
    <property type="component" value="Unassembled WGS sequence"/>
</dbReference>
<evidence type="ECO:0000313" key="1">
    <source>
        <dbReference type="EMBL" id="GMN88608.1"/>
    </source>
</evidence>
<evidence type="ECO:0000313" key="2">
    <source>
        <dbReference type="Proteomes" id="UP001628164"/>
    </source>
</evidence>
<dbReference type="InterPro" id="IPR052931">
    <property type="entry name" value="Prophage_regulatory_activator"/>
</dbReference>
<dbReference type="PANTHER" id="PTHR36154:SF1">
    <property type="entry name" value="DNA-BINDING TRANSCRIPTIONAL ACTIVATOR ALPA"/>
    <property type="match status" value="1"/>
</dbReference>
<accession>A0ABQ6PC48</accession>
<sequence length="62" mass="7315">MKKIIKLRAVIELTGLSRSTIYDYMSRGMFPKQIRLGENSVAWLESEIVEWLDEKIKQRDEA</sequence>
<name>A0ABQ6PC48_9GAMM</name>
<keyword evidence="2" id="KW-1185">Reference proteome</keyword>
<dbReference type="RefSeq" id="WP_407876524.1">
    <property type="nucleotide sequence ID" value="NZ_BTHG01000001.1"/>
</dbReference>
<dbReference type="EMBL" id="BTHG01000001">
    <property type="protein sequence ID" value="GMN88608.1"/>
    <property type="molecule type" value="Genomic_DNA"/>
</dbReference>
<dbReference type="Pfam" id="PF05930">
    <property type="entry name" value="Phage_AlpA"/>
    <property type="match status" value="1"/>
</dbReference>
<protein>
    <submittedName>
        <fullName evidence="1">AlpA family transcriptional regulator</fullName>
    </submittedName>
</protein>
<comment type="caution">
    <text evidence="1">The sequence shown here is derived from an EMBL/GenBank/DDBJ whole genome shotgun (WGS) entry which is preliminary data.</text>
</comment>
<dbReference type="SUPFAM" id="SSF46955">
    <property type="entry name" value="Putative DNA-binding domain"/>
    <property type="match status" value="1"/>
</dbReference>
<gene>
    <name evidence="1" type="ORF">fsci_00940</name>
</gene>
<dbReference type="InterPro" id="IPR010260">
    <property type="entry name" value="AlpA"/>
</dbReference>